<organism evidence="1 2">
    <name type="scientific">Trichonephila inaurata madagascariensis</name>
    <dbReference type="NCBI Taxonomy" id="2747483"/>
    <lineage>
        <taxon>Eukaryota</taxon>
        <taxon>Metazoa</taxon>
        <taxon>Ecdysozoa</taxon>
        <taxon>Arthropoda</taxon>
        <taxon>Chelicerata</taxon>
        <taxon>Arachnida</taxon>
        <taxon>Araneae</taxon>
        <taxon>Araneomorphae</taxon>
        <taxon>Entelegynae</taxon>
        <taxon>Araneoidea</taxon>
        <taxon>Nephilidae</taxon>
        <taxon>Trichonephila</taxon>
        <taxon>Trichonephila inaurata</taxon>
    </lineage>
</organism>
<gene>
    <name evidence="1" type="primary">C0J52_26690</name>
    <name evidence="1" type="ORF">TNIN_376761</name>
</gene>
<comment type="caution">
    <text evidence="1">The sequence shown here is derived from an EMBL/GenBank/DDBJ whole genome shotgun (WGS) entry which is preliminary data.</text>
</comment>
<sequence>MSLVTAANSFLIHSRISTKSRGDGEAKTFFHRVGTECTFFFPRYPQPPHSHNDVRRYLKEYLPQHWIGQSGRDVKVSPDMTLCDIFLWGFMKDKVFVPPLPLDLVELRGWIRNEFAVVTREMSVRVWT</sequence>
<dbReference type="AlphaFoldDB" id="A0A8X6YMC5"/>
<dbReference type="GO" id="GO:0003676">
    <property type="term" value="F:nucleic acid binding"/>
    <property type="evidence" value="ECO:0007669"/>
    <property type="project" value="InterPro"/>
</dbReference>
<accession>A0A8X6YMC5</accession>
<dbReference type="Gene3D" id="3.30.420.10">
    <property type="entry name" value="Ribonuclease H-like superfamily/Ribonuclease H"/>
    <property type="match status" value="1"/>
</dbReference>
<evidence type="ECO:0000313" key="1">
    <source>
        <dbReference type="EMBL" id="GFY74577.1"/>
    </source>
</evidence>
<dbReference type="PANTHER" id="PTHR47326">
    <property type="entry name" value="TRANSPOSABLE ELEMENT TC3 TRANSPOSASE-LIKE PROTEIN"/>
    <property type="match status" value="1"/>
</dbReference>
<proteinExistence type="predicted"/>
<reference evidence="1" key="1">
    <citation type="submission" date="2020-08" db="EMBL/GenBank/DDBJ databases">
        <title>Multicomponent nature underlies the extraordinary mechanical properties of spider dragline silk.</title>
        <authorList>
            <person name="Kono N."/>
            <person name="Nakamura H."/>
            <person name="Mori M."/>
            <person name="Yoshida Y."/>
            <person name="Ohtoshi R."/>
            <person name="Malay A.D."/>
            <person name="Moran D.A.P."/>
            <person name="Tomita M."/>
            <person name="Numata K."/>
            <person name="Arakawa K."/>
        </authorList>
    </citation>
    <scope>NUCLEOTIDE SEQUENCE</scope>
</reference>
<dbReference type="InterPro" id="IPR036397">
    <property type="entry name" value="RNaseH_sf"/>
</dbReference>
<dbReference type="EMBL" id="BMAV01020828">
    <property type="protein sequence ID" value="GFY74577.1"/>
    <property type="molecule type" value="Genomic_DNA"/>
</dbReference>
<name>A0A8X6YMC5_9ARAC</name>
<dbReference type="OrthoDB" id="6764275at2759"/>
<dbReference type="PANTHER" id="PTHR47326:SF1">
    <property type="entry name" value="HTH PSQ-TYPE DOMAIN-CONTAINING PROTEIN"/>
    <property type="match status" value="1"/>
</dbReference>
<keyword evidence="2" id="KW-1185">Reference proteome</keyword>
<dbReference type="Proteomes" id="UP000886998">
    <property type="component" value="Unassembled WGS sequence"/>
</dbReference>
<protein>
    <submittedName>
        <fullName evidence="1">Uncharacterized protein</fullName>
    </submittedName>
</protein>
<evidence type="ECO:0000313" key="2">
    <source>
        <dbReference type="Proteomes" id="UP000886998"/>
    </source>
</evidence>